<dbReference type="Proteomes" id="UP001596012">
    <property type="component" value="Unassembled WGS sequence"/>
</dbReference>
<feature type="compositionally biased region" description="Polar residues" evidence="2">
    <location>
        <begin position="114"/>
        <end position="125"/>
    </location>
</feature>
<evidence type="ECO:0000313" key="3">
    <source>
        <dbReference type="EMBL" id="MFC4470275.1"/>
    </source>
</evidence>
<comment type="caution">
    <text evidence="3">The sequence shown here is derived from an EMBL/GenBank/DDBJ whole genome shotgun (WGS) entry which is preliminary data.</text>
</comment>
<dbReference type="EMBL" id="JBHSFG010000077">
    <property type="protein sequence ID" value="MFC4470275.1"/>
    <property type="molecule type" value="Genomic_DNA"/>
</dbReference>
<evidence type="ECO:0000313" key="4">
    <source>
        <dbReference type="Proteomes" id="UP001596012"/>
    </source>
</evidence>
<proteinExistence type="predicted"/>
<keyword evidence="1" id="KW-0175">Coiled coil</keyword>
<reference evidence="4" key="1">
    <citation type="journal article" date="2019" name="Int. J. Syst. Evol. Microbiol.">
        <title>The Global Catalogue of Microorganisms (GCM) 10K type strain sequencing project: providing services to taxonomists for standard genome sequencing and annotation.</title>
        <authorList>
            <consortium name="The Broad Institute Genomics Platform"/>
            <consortium name="The Broad Institute Genome Sequencing Center for Infectious Disease"/>
            <person name="Wu L."/>
            <person name="Ma J."/>
        </authorList>
    </citation>
    <scope>NUCLEOTIDE SEQUENCE [LARGE SCALE GENOMIC DNA]</scope>
    <source>
        <strain evidence="4">DT43</strain>
    </source>
</reference>
<protein>
    <submittedName>
        <fullName evidence="3">Uncharacterized protein</fullName>
    </submittedName>
</protein>
<feature type="region of interest" description="Disordered" evidence="2">
    <location>
        <begin position="114"/>
        <end position="136"/>
    </location>
</feature>
<name>A0ABV8Z283_9ACTN</name>
<keyword evidence="4" id="KW-1185">Reference proteome</keyword>
<gene>
    <name evidence="3" type="ORF">ACFPH6_38240</name>
</gene>
<dbReference type="RefSeq" id="WP_069757853.1">
    <property type="nucleotide sequence ID" value="NZ_JBHSFG010000077.1"/>
</dbReference>
<evidence type="ECO:0000256" key="2">
    <source>
        <dbReference type="SAM" id="MobiDB-lite"/>
    </source>
</evidence>
<accession>A0ABV8Z283</accession>
<evidence type="ECO:0000256" key="1">
    <source>
        <dbReference type="SAM" id="Coils"/>
    </source>
</evidence>
<feature type="coiled-coil region" evidence="1">
    <location>
        <begin position="73"/>
        <end position="114"/>
    </location>
</feature>
<organism evidence="3 4">
    <name type="scientific">Streptomyces xiangluensis</name>
    <dbReference type="NCBI Taxonomy" id="2665720"/>
    <lineage>
        <taxon>Bacteria</taxon>
        <taxon>Bacillati</taxon>
        <taxon>Actinomycetota</taxon>
        <taxon>Actinomycetes</taxon>
        <taxon>Kitasatosporales</taxon>
        <taxon>Streptomycetaceae</taxon>
        <taxon>Streptomyces</taxon>
    </lineage>
</organism>
<sequence>MTEQPTDERTRIREAMDRLLAGQATASNGSLTIAALAVEADVHRMALMKRHADLKNEFYERVRTEAQQVPEAERRLRESVVKLKETVSNQRREIKELRELVTRLTLAAAVLTDQQSQSAPRSQVPDNVVAFRPSEQ</sequence>